<dbReference type="GeneTree" id="ENSGT00940000162011"/>
<name>A0A8C6ABN5_MARMA</name>
<evidence type="ECO:0000313" key="2">
    <source>
        <dbReference type="Proteomes" id="UP000694407"/>
    </source>
</evidence>
<proteinExistence type="predicted"/>
<accession>A0A8C6ABN5</accession>
<reference evidence="1" key="1">
    <citation type="submission" date="2025-08" db="UniProtKB">
        <authorList>
            <consortium name="Ensembl"/>
        </authorList>
    </citation>
    <scope>IDENTIFICATION</scope>
</reference>
<reference evidence="1" key="2">
    <citation type="submission" date="2025-09" db="UniProtKB">
        <authorList>
            <consortium name="Ensembl"/>
        </authorList>
    </citation>
    <scope>IDENTIFICATION</scope>
</reference>
<keyword evidence="2" id="KW-1185">Reference proteome</keyword>
<dbReference type="Ensembl" id="ENSMMMT00000030793.1">
    <property type="protein sequence ID" value="ENSMMMP00000027224.1"/>
    <property type="gene ID" value="ENSMMMG00000023781.1"/>
</dbReference>
<sequence length="78" mass="8299">MGNGMTKMPKTRISWAGIRSHTSSLFMSHPSLFCRISPTFASRWLTPLKYPSKSTSKNVSASSTVAGSMGGTALCTGL</sequence>
<dbReference type="AlphaFoldDB" id="A0A8C6ABN5"/>
<protein>
    <submittedName>
        <fullName evidence="1">Uncharacterized protein</fullName>
    </submittedName>
</protein>
<organism evidence="1 2">
    <name type="scientific">Marmota marmota marmota</name>
    <name type="common">Alpine marmot</name>
    <dbReference type="NCBI Taxonomy" id="9994"/>
    <lineage>
        <taxon>Eukaryota</taxon>
        <taxon>Metazoa</taxon>
        <taxon>Chordata</taxon>
        <taxon>Craniata</taxon>
        <taxon>Vertebrata</taxon>
        <taxon>Euteleostomi</taxon>
        <taxon>Mammalia</taxon>
        <taxon>Eutheria</taxon>
        <taxon>Euarchontoglires</taxon>
        <taxon>Glires</taxon>
        <taxon>Rodentia</taxon>
        <taxon>Sciuromorpha</taxon>
        <taxon>Sciuridae</taxon>
        <taxon>Xerinae</taxon>
        <taxon>Marmotini</taxon>
        <taxon>Marmota</taxon>
    </lineage>
</organism>
<dbReference type="Proteomes" id="UP000694407">
    <property type="component" value="Unplaced"/>
</dbReference>
<evidence type="ECO:0000313" key="1">
    <source>
        <dbReference type="Ensembl" id="ENSMMMP00000027224.1"/>
    </source>
</evidence>